<keyword evidence="1" id="KW-0175">Coiled coil</keyword>
<feature type="coiled-coil region" evidence="1">
    <location>
        <begin position="65"/>
        <end position="101"/>
    </location>
</feature>
<keyword evidence="2" id="KW-1133">Transmembrane helix</keyword>
<name>A0ABN8I526_9NEOP</name>
<dbReference type="Proteomes" id="UP000837857">
    <property type="component" value="Chromosome 17"/>
</dbReference>
<accession>A0ABN8I526</accession>
<evidence type="ECO:0000313" key="3">
    <source>
        <dbReference type="EMBL" id="CAH2047434.1"/>
    </source>
</evidence>
<keyword evidence="4" id="KW-1185">Reference proteome</keyword>
<evidence type="ECO:0000256" key="1">
    <source>
        <dbReference type="SAM" id="Coils"/>
    </source>
</evidence>
<evidence type="ECO:0000256" key="2">
    <source>
        <dbReference type="SAM" id="Phobius"/>
    </source>
</evidence>
<feature type="transmembrane region" description="Helical" evidence="2">
    <location>
        <begin position="165"/>
        <end position="189"/>
    </location>
</feature>
<dbReference type="PROSITE" id="PS51257">
    <property type="entry name" value="PROKAR_LIPOPROTEIN"/>
    <property type="match status" value="1"/>
</dbReference>
<protein>
    <submittedName>
        <fullName evidence="3">Uncharacterized protein</fullName>
    </submittedName>
</protein>
<keyword evidence="2" id="KW-0472">Membrane</keyword>
<proteinExistence type="predicted"/>
<feature type="non-terminal residue" evidence="3">
    <location>
        <position position="190"/>
    </location>
</feature>
<sequence length="190" mass="22685">MFRKFARSAPRNVSCPAFAIGCDKCSPISILRPELVIEERRWYPYPKVIRHYIEKPKEKKVNCLKKSYRKLVEEWRQRAQRKEDEKRMLEAKERIERERCLRELRRLHSYHQTLCNRTQSFPEFSKDMNKICSTKSKIKWKSRSVSANRDQEKSTKKGCCSGFSFIRFGCNILCFMTVITIIGVTILFFV</sequence>
<dbReference type="EMBL" id="OW152829">
    <property type="protein sequence ID" value="CAH2047434.1"/>
    <property type="molecule type" value="Genomic_DNA"/>
</dbReference>
<gene>
    <name evidence="3" type="ORF">IPOD504_LOCUS5775</name>
</gene>
<keyword evidence="2" id="KW-0812">Transmembrane</keyword>
<reference evidence="3" key="1">
    <citation type="submission" date="2022-03" db="EMBL/GenBank/DDBJ databases">
        <authorList>
            <person name="Martin H S."/>
        </authorList>
    </citation>
    <scope>NUCLEOTIDE SEQUENCE</scope>
</reference>
<evidence type="ECO:0000313" key="4">
    <source>
        <dbReference type="Proteomes" id="UP000837857"/>
    </source>
</evidence>
<organism evidence="3 4">
    <name type="scientific">Iphiclides podalirius</name>
    <name type="common">scarce swallowtail</name>
    <dbReference type="NCBI Taxonomy" id="110791"/>
    <lineage>
        <taxon>Eukaryota</taxon>
        <taxon>Metazoa</taxon>
        <taxon>Ecdysozoa</taxon>
        <taxon>Arthropoda</taxon>
        <taxon>Hexapoda</taxon>
        <taxon>Insecta</taxon>
        <taxon>Pterygota</taxon>
        <taxon>Neoptera</taxon>
        <taxon>Endopterygota</taxon>
        <taxon>Lepidoptera</taxon>
        <taxon>Glossata</taxon>
        <taxon>Ditrysia</taxon>
        <taxon>Papilionoidea</taxon>
        <taxon>Papilionidae</taxon>
        <taxon>Papilioninae</taxon>
        <taxon>Iphiclides</taxon>
    </lineage>
</organism>